<feature type="compositionally biased region" description="Polar residues" evidence="4">
    <location>
        <begin position="321"/>
        <end position="336"/>
    </location>
</feature>
<dbReference type="GO" id="GO:0005737">
    <property type="term" value="C:cytoplasm"/>
    <property type="evidence" value="ECO:0007669"/>
    <property type="project" value="TreeGrafter"/>
</dbReference>
<dbReference type="EMBL" id="GFDF01006414">
    <property type="protein sequence ID" value="JAV07670.1"/>
    <property type="molecule type" value="Transcribed_RNA"/>
</dbReference>
<feature type="domain" description="SH3" evidence="5">
    <location>
        <begin position="903"/>
        <end position="967"/>
    </location>
</feature>
<reference evidence="8" key="1">
    <citation type="submission" date="2016-12" db="EMBL/GenBank/DDBJ databases">
        <title>An insight into the sialome and mialome of the sand fly, Nyssomyia neivai.</title>
        <authorList>
            <person name="Sebastian V."/>
            <person name="Goulart T.M."/>
            <person name="Oliveira W."/>
            <person name="Calvo E."/>
            <person name="Oliveira L.F."/>
            <person name="Pinto M.C."/>
            <person name="Rosselino A.M."/>
            <person name="Ribeiro J.M."/>
        </authorList>
    </citation>
    <scope>NUCLEOTIDE SEQUENCE</scope>
</reference>
<evidence type="ECO:0000259" key="6">
    <source>
        <dbReference type="PROSITE" id="PS50031"/>
    </source>
</evidence>
<feature type="domain" description="SH3" evidence="5">
    <location>
        <begin position="778"/>
        <end position="836"/>
    </location>
</feature>
<feature type="region of interest" description="Disordered" evidence="4">
    <location>
        <begin position="875"/>
        <end position="901"/>
    </location>
</feature>
<keyword evidence="2" id="KW-0106">Calcium</keyword>
<evidence type="ECO:0000259" key="7">
    <source>
        <dbReference type="PROSITE" id="PS50222"/>
    </source>
</evidence>
<dbReference type="GO" id="GO:0042734">
    <property type="term" value="C:presynaptic membrane"/>
    <property type="evidence" value="ECO:0007669"/>
    <property type="project" value="TreeGrafter"/>
</dbReference>
<feature type="domain" description="EF-hand" evidence="7">
    <location>
        <begin position="43"/>
        <end position="78"/>
    </location>
</feature>
<evidence type="ECO:0000256" key="2">
    <source>
        <dbReference type="ARBA" id="ARBA00022837"/>
    </source>
</evidence>
<dbReference type="PROSITE" id="PS50002">
    <property type="entry name" value="SH3"/>
    <property type="match status" value="4"/>
</dbReference>
<dbReference type="Pfam" id="PF12763">
    <property type="entry name" value="EH"/>
    <property type="match status" value="2"/>
</dbReference>
<dbReference type="InterPro" id="IPR000261">
    <property type="entry name" value="EH_dom"/>
</dbReference>
<dbReference type="InterPro" id="IPR036028">
    <property type="entry name" value="SH3-like_dom_sf"/>
</dbReference>
<dbReference type="CDD" id="cd11836">
    <property type="entry name" value="SH3_Intersectin_1"/>
    <property type="match status" value="1"/>
</dbReference>
<feature type="domain" description="SH3" evidence="5">
    <location>
        <begin position="987"/>
        <end position="1046"/>
    </location>
</feature>
<name>A0A1L8DMU6_9DIPT</name>
<dbReference type="InterPro" id="IPR002048">
    <property type="entry name" value="EF_hand_dom"/>
</dbReference>
<dbReference type="FunFam" id="2.30.30.40:FF:000072">
    <property type="entry name" value="Unconventional Myosin IB"/>
    <property type="match status" value="1"/>
</dbReference>
<dbReference type="PROSITE" id="PS00018">
    <property type="entry name" value="EF_HAND_1"/>
    <property type="match status" value="2"/>
</dbReference>
<dbReference type="CDD" id="cd11840">
    <property type="entry name" value="SH3_Intersectin_5"/>
    <property type="match status" value="1"/>
</dbReference>
<dbReference type="Gene3D" id="2.30.30.40">
    <property type="entry name" value="SH3 Domains"/>
    <property type="match status" value="4"/>
</dbReference>
<dbReference type="Gene3D" id="1.10.238.10">
    <property type="entry name" value="EF-hand"/>
    <property type="match status" value="2"/>
</dbReference>
<dbReference type="Pfam" id="PF14604">
    <property type="entry name" value="SH3_9"/>
    <property type="match status" value="2"/>
</dbReference>
<feature type="region of interest" description="Disordered" evidence="4">
    <location>
        <begin position="641"/>
        <end position="664"/>
    </location>
</feature>
<dbReference type="InterPro" id="IPR001452">
    <property type="entry name" value="SH3_domain"/>
</dbReference>
<feature type="compositionally biased region" description="Polar residues" evidence="4">
    <location>
        <begin position="185"/>
        <end position="203"/>
    </location>
</feature>
<dbReference type="Pfam" id="PF00018">
    <property type="entry name" value="SH3_1"/>
    <property type="match status" value="1"/>
</dbReference>
<organism evidence="8">
    <name type="scientific">Nyssomyia neivai</name>
    <dbReference type="NCBI Taxonomy" id="330878"/>
    <lineage>
        <taxon>Eukaryota</taxon>
        <taxon>Metazoa</taxon>
        <taxon>Ecdysozoa</taxon>
        <taxon>Arthropoda</taxon>
        <taxon>Hexapoda</taxon>
        <taxon>Insecta</taxon>
        <taxon>Pterygota</taxon>
        <taxon>Neoptera</taxon>
        <taxon>Endopterygota</taxon>
        <taxon>Diptera</taxon>
        <taxon>Nematocera</taxon>
        <taxon>Psychodoidea</taxon>
        <taxon>Psychodidae</taxon>
        <taxon>Nyssomyia</taxon>
    </lineage>
</organism>
<dbReference type="CDD" id="cd11838">
    <property type="entry name" value="SH3_Intersectin_3"/>
    <property type="match status" value="1"/>
</dbReference>
<dbReference type="GO" id="GO:0150007">
    <property type="term" value="P:clathrin-dependent synaptic vesicle endocytosis"/>
    <property type="evidence" value="ECO:0007669"/>
    <property type="project" value="TreeGrafter"/>
</dbReference>
<dbReference type="GO" id="GO:0005509">
    <property type="term" value="F:calcium ion binding"/>
    <property type="evidence" value="ECO:0007669"/>
    <property type="project" value="InterPro"/>
</dbReference>
<keyword evidence="1 3" id="KW-0728">SH3 domain</keyword>
<protein>
    <submittedName>
        <fullName evidence="8">Putative endocytic adaptor protein intersectin</fullName>
    </submittedName>
</protein>
<evidence type="ECO:0000259" key="5">
    <source>
        <dbReference type="PROSITE" id="PS50002"/>
    </source>
</evidence>
<dbReference type="CDD" id="cd00052">
    <property type="entry name" value="EH"/>
    <property type="match status" value="2"/>
</dbReference>
<feature type="domain" description="EH" evidence="6">
    <location>
        <begin position="225"/>
        <end position="316"/>
    </location>
</feature>
<feature type="compositionally biased region" description="Polar residues" evidence="4">
    <location>
        <begin position="652"/>
        <end position="662"/>
    </location>
</feature>
<feature type="region of interest" description="Disordered" evidence="4">
    <location>
        <begin position="185"/>
        <end position="219"/>
    </location>
</feature>
<dbReference type="CDD" id="cd11839">
    <property type="entry name" value="SH3_Intersectin_4"/>
    <property type="match status" value="1"/>
</dbReference>
<dbReference type="SUPFAM" id="SSF47473">
    <property type="entry name" value="EF-hand"/>
    <property type="match status" value="2"/>
</dbReference>
<dbReference type="PROSITE" id="PS50031">
    <property type="entry name" value="EH"/>
    <property type="match status" value="2"/>
</dbReference>
<evidence type="ECO:0000256" key="1">
    <source>
        <dbReference type="ARBA" id="ARBA00022443"/>
    </source>
</evidence>
<feature type="domain" description="EH" evidence="6">
    <location>
        <begin position="11"/>
        <end position="93"/>
    </location>
</feature>
<evidence type="ECO:0000313" key="8">
    <source>
        <dbReference type="EMBL" id="JAV07670.1"/>
    </source>
</evidence>
<dbReference type="Pfam" id="PF07653">
    <property type="entry name" value="SH3_2"/>
    <property type="match status" value="1"/>
</dbReference>
<dbReference type="Gene3D" id="1.10.287.1490">
    <property type="match status" value="1"/>
</dbReference>
<feature type="region of interest" description="Disordered" evidence="4">
    <location>
        <begin position="319"/>
        <end position="359"/>
    </location>
</feature>
<dbReference type="InterPro" id="IPR011992">
    <property type="entry name" value="EF-hand-dom_pair"/>
</dbReference>
<dbReference type="SMART" id="SM00027">
    <property type="entry name" value="EH"/>
    <property type="match status" value="2"/>
</dbReference>
<evidence type="ECO:0000256" key="4">
    <source>
        <dbReference type="SAM" id="MobiDB-lite"/>
    </source>
</evidence>
<dbReference type="AlphaFoldDB" id="A0A1L8DMU6"/>
<dbReference type="SMART" id="SM00054">
    <property type="entry name" value="EFh"/>
    <property type="match status" value="2"/>
</dbReference>
<dbReference type="GO" id="GO:0060090">
    <property type="term" value="F:molecular adaptor activity"/>
    <property type="evidence" value="ECO:0007669"/>
    <property type="project" value="TreeGrafter"/>
</dbReference>
<dbReference type="GO" id="GO:0097708">
    <property type="term" value="C:intracellular vesicle"/>
    <property type="evidence" value="ECO:0007669"/>
    <property type="project" value="TreeGrafter"/>
</dbReference>
<sequence length="1050" mass="117956">MTDPWAVTPREKIRFREHFQILRPVNGVVTGAQAGAFFMESKLGREDLSKIWALSDTDSDGMMNVNEFTIACKLISLKCKGIDVPKTLPPILLTTLLSAGGTPIMTPTGAGSLSPLETMKPIVAPQRPIIPPQNIQAAAVAPPIVPNLPQMAPMVYQPPMASVAPQPVVPQIDPTRFNAVTEIPTSVQSPHGQNGIKSRSMSITDRVPSIDSPSGASDWAINSTTRRNFTQIFNQHDRTRCGYLTGPQVKGVLFQYGAGLQNTTLAQIWTLSDIDADGNLGCEEFVLAMALCEMATRGEKLPKQLPPELVPPSFRKAISRPGSTVSSRHGSLSSQGLIGDVVDPMAGLPQTSFEDKRKENFEKGQAELERRRKALQDIQRKEQEERERKEREEAEKREKLRLEAELRRQQELERHYQRQKEIEMEMEENRKRQLEQKEAARKEMERQRQLEWEKQKIQEMEAQRQREQDNLLRLKGQNQNSSIELSTLNEKIKELSQKICETRSSVTNVKTVIDRMRTTRDTSNSEMTNLKAKIKEQNAKLVHLSQEKAKLDAKNKANPADQEQMFNNKQIQLQQLRDKVSETTEKIASKKNDIDANNEQLSEIKNQLTELIENCEEIYGMYDVQRNQVIELKNNRRNEAANASWGDDDASWGTTPAVQSTEPAPAAVAPVTAIPGYAQYRALYAFEGRNADEISFEPGDIIMVPYDQKAEPGWFAGEINGKTGWFPESYVEKLDDGGPAEIKEEEFKVDTYAVKTIEEPQTIEPASSYVKEEEEDDAIGEYYEATYPYESAEPDDLTFGAGEMIFVTKKDGEWWTGSTNGRTGIFPCNYVSKPAQEQNIGRNGDMHTEVNNTPLKQENAESEAKYQAEMDSEVSQINTRPKSESVDYSVPASASATPSLRGKKPEIAQVIAPYESTTPEQLSLQRGQLIMIRKKTDTGWWEGELQAKGRRRQIGWFPATYVKVLQGGRNSGRNTPVSASKIELTETILDKVIALYPYKAQNDDELSFEKDDIISVVGRDEPEWWRGELNGVQGLFPSNYVGPFVTSGNV</sequence>
<feature type="region of interest" description="Disordered" evidence="4">
    <location>
        <begin position="376"/>
        <end position="397"/>
    </location>
</feature>
<dbReference type="PANTHER" id="PTHR11216:SF170">
    <property type="entry name" value="DYNAMIN ASSOCIATED PROTEIN 160, ISOFORM D"/>
    <property type="match status" value="1"/>
</dbReference>
<dbReference type="SUPFAM" id="SSF50044">
    <property type="entry name" value="SH3-domain"/>
    <property type="match status" value="4"/>
</dbReference>
<accession>A0A1L8DMU6</accession>
<feature type="domain" description="EF-hand" evidence="7">
    <location>
        <begin position="260"/>
        <end position="295"/>
    </location>
</feature>
<dbReference type="PROSITE" id="PS50222">
    <property type="entry name" value="EF_HAND_2"/>
    <property type="match status" value="2"/>
</dbReference>
<dbReference type="InterPro" id="IPR018247">
    <property type="entry name" value="EF_Hand_1_Ca_BS"/>
</dbReference>
<dbReference type="PRINTS" id="PR00452">
    <property type="entry name" value="SH3DOMAIN"/>
</dbReference>
<dbReference type="PANTHER" id="PTHR11216">
    <property type="entry name" value="EH DOMAIN"/>
    <property type="match status" value="1"/>
</dbReference>
<feature type="domain" description="SH3" evidence="5">
    <location>
        <begin position="675"/>
        <end position="736"/>
    </location>
</feature>
<dbReference type="SMART" id="SM00326">
    <property type="entry name" value="SH3"/>
    <property type="match status" value="4"/>
</dbReference>
<evidence type="ECO:0000256" key="3">
    <source>
        <dbReference type="PROSITE-ProRule" id="PRU00192"/>
    </source>
</evidence>
<proteinExistence type="predicted"/>